<dbReference type="InterPro" id="IPR001304">
    <property type="entry name" value="C-type_lectin-like"/>
</dbReference>
<dbReference type="GO" id="GO:0016020">
    <property type="term" value="C:membrane"/>
    <property type="evidence" value="ECO:0007669"/>
    <property type="project" value="UniProtKB-SubCell"/>
</dbReference>
<dbReference type="PIRSF" id="PIRSF001775">
    <property type="entry name" value="CD93/CD141"/>
    <property type="match status" value="1"/>
</dbReference>
<evidence type="ECO:0000313" key="24">
    <source>
        <dbReference type="Ensembl" id="ENSECRP00000023530.1"/>
    </source>
</evidence>
<evidence type="ECO:0000256" key="12">
    <source>
        <dbReference type="ARBA" id="ARBA00022974"/>
    </source>
</evidence>
<dbReference type="InterPro" id="IPR000152">
    <property type="entry name" value="EGF-type_Asp/Asn_hydroxyl_site"/>
</dbReference>
<gene>
    <name evidence="24" type="primary">LOC114665906</name>
</gene>
<evidence type="ECO:0000256" key="19">
    <source>
        <dbReference type="PROSITE-ProRule" id="PRU00076"/>
    </source>
</evidence>
<organism evidence="24 25">
    <name type="scientific">Erpetoichthys calabaricus</name>
    <name type="common">Rope fish</name>
    <name type="synonym">Calamoichthys calabaricus</name>
    <dbReference type="NCBI Taxonomy" id="27687"/>
    <lineage>
        <taxon>Eukaryota</taxon>
        <taxon>Metazoa</taxon>
        <taxon>Chordata</taxon>
        <taxon>Craniata</taxon>
        <taxon>Vertebrata</taxon>
        <taxon>Euteleostomi</taxon>
        <taxon>Actinopterygii</taxon>
        <taxon>Polypteriformes</taxon>
        <taxon>Polypteridae</taxon>
        <taxon>Erpetoichthys</taxon>
    </lineage>
</organism>
<dbReference type="FunFam" id="2.10.25.10:FF:000240">
    <property type="entry name" value="Vitamin K-dependent protein S"/>
    <property type="match status" value="1"/>
</dbReference>
<dbReference type="FunFam" id="2.10.25.10:FF:000024">
    <property type="entry name" value="Putative latent-transforming growth factor beta-binding protein 2"/>
    <property type="match status" value="1"/>
</dbReference>
<evidence type="ECO:0000256" key="15">
    <source>
        <dbReference type="ARBA" id="ARBA00023157"/>
    </source>
</evidence>
<dbReference type="Pfam" id="PF07645">
    <property type="entry name" value="EGF_CA"/>
    <property type="match status" value="3"/>
</dbReference>
<dbReference type="InterPro" id="IPR001881">
    <property type="entry name" value="EGF-like_Ca-bd_dom"/>
</dbReference>
<evidence type="ECO:0000256" key="4">
    <source>
        <dbReference type="ARBA" id="ARBA00022525"/>
    </source>
</evidence>
<dbReference type="InterPro" id="IPR018097">
    <property type="entry name" value="EGF_Ca-bd_CS"/>
</dbReference>
<dbReference type="Proteomes" id="UP000694620">
    <property type="component" value="Chromosome 15"/>
</dbReference>
<comment type="subunit">
    <text evidence="18">Interacts with ITGAL, ITGAM and ITGB2. Interacts with thrombin/F2; this interaction switches the specificity of thrombin from a procoagulant to an anticoagulant and antifibrinolytic protease. Interacts with ANGP1 and ANGP2; these interactions significantly inhibit the generation of activated PC and TAFIa/CPB2 by the thrombin/thrombomodulin complex. Interacts with PF4; this interaction enhances generation of activated protein C. Interacts with HMGB1; this interaction inhibits HMGB1 inflammatory activity.</text>
</comment>
<evidence type="ECO:0000259" key="23">
    <source>
        <dbReference type="PROSITE" id="PS50041"/>
    </source>
</evidence>
<evidence type="ECO:0000256" key="7">
    <source>
        <dbReference type="ARBA" id="ARBA00022553"/>
    </source>
</evidence>
<evidence type="ECO:0000256" key="1">
    <source>
        <dbReference type="ARBA" id="ARBA00004479"/>
    </source>
</evidence>
<evidence type="ECO:0000256" key="14">
    <source>
        <dbReference type="ARBA" id="ARBA00023136"/>
    </source>
</evidence>
<keyword evidence="8 20" id="KW-0812">Transmembrane</keyword>
<dbReference type="PROSITE" id="PS01186">
    <property type="entry name" value="EGF_2"/>
    <property type="match status" value="2"/>
</dbReference>
<keyword evidence="6 19" id="KW-0245">EGF-like domain</keyword>
<evidence type="ECO:0000256" key="13">
    <source>
        <dbReference type="ARBA" id="ARBA00022989"/>
    </source>
</evidence>
<feature type="domain" description="EGF-like" evidence="22">
    <location>
        <begin position="296"/>
        <end position="335"/>
    </location>
</feature>
<evidence type="ECO:0000256" key="9">
    <source>
        <dbReference type="ARBA" id="ARBA00022729"/>
    </source>
</evidence>
<comment type="function">
    <text evidence="17">Endothelial cell receptor that plays a critical role in regulating several physiological processes including hemostasis, coagulation, fibrinolysis, inflammation, and angiogenesis. Acts as a cofactor for thrombin activation of protein C/PROC on the surface of vascular endothelial cells leading to initiation of the activated protein C anticoagulant pathway. Also accelerates the activation of the plasma carboxypeptidase B2/CPB2, which catalyzes removal of C-terminal basic amino acids from its substrates including kinins or anaphylatoxins leading to fibrinolysis inhibition. Plays critical protective roles in changing the cleavage specificity of protease-activated receptor 1/PAR1, inhibiting endothelial cell permeability and inflammation. Suppresses inflammation distinctly from its anticoagulant cofactor activity by sequestering HMGB1 thereby preventing it from engaging cellular receptors such as RAGE and contributing to the inflammatory response.</text>
</comment>
<feature type="signal peptide" evidence="21">
    <location>
        <begin position="1"/>
        <end position="27"/>
    </location>
</feature>
<evidence type="ECO:0000256" key="11">
    <source>
        <dbReference type="ARBA" id="ARBA00022737"/>
    </source>
</evidence>
<feature type="domain" description="C-type lectin" evidence="23">
    <location>
        <begin position="36"/>
        <end position="147"/>
    </location>
</feature>
<keyword evidence="13 20" id="KW-1133">Transmembrane helix</keyword>
<reference evidence="24" key="1">
    <citation type="submission" date="2021-06" db="EMBL/GenBank/DDBJ databases">
        <authorList>
            <consortium name="Wellcome Sanger Institute Data Sharing"/>
        </authorList>
    </citation>
    <scope>NUCLEOTIDE SEQUENCE [LARGE SCALE GENOMIC DNA]</scope>
</reference>
<dbReference type="SMART" id="SM00179">
    <property type="entry name" value="EGF_CA"/>
    <property type="match status" value="4"/>
</dbReference>
<dbReference type="Ensembl" id="ENSECRT00000024035.1">
    <property type="protein sequence ID" value="ENSECRP00000023530.1"/>
    <property type="gene ID" value="ENSECRG00000015933.1"/>
</dbReference>
<comment type="caution">
    <text evidence="19">Lacks conserved residue(s) required for the propagation of feature annotation.</text>
</comment>
<dbReference type="GO" id="GO:0030246">
    <property type="term" value="F:carbohydrate binding"/>
    <property type="evidence" value="ECO:0007669"/>
    <property type="project" value="UniProtKB-KW"/>
</dbReference>
<accession>A0A8C4T0B7</accession>
<keyword evidence="5" id="KW-0272">Extracellular matrix</keyword>
<dbReference type="SMART" id="SM00181">
    <property type="entry name" value="EGF"/>
    <property type="match status" value="6"/>
</dbReference>
<evidence type="ECO:0000256" key="5">
    <source>
        <dbReference type="ARBA" id="ARBA00022530"/>
    </source>
</evidence>
<evidence type="ECO:0000256" key="2">
    <source>
        <dbReference type="ARBA" id="ARBA00004498"/>
    </source>
</evidence>
<dbReference type="SMART" id="SM00034">
    <property type="entry name" value="CLECT"/>
    <property type="match status" value="1"/>
</dbReference>
<proteinExistence type="predicted"/>
<keyword evidence="15" id="KW-1015">Disulfide bond</keyword>
<dbReference type="Gene3D" id="2.10.25.10">
    <property type="entry name" value="Laminin"/>
    <property type="match status" value="6"/>
</dbReference>
<name>A0A8C4T0B7_ERPCA</name>
<keyword evidence="16" id="KW-0325">Glycoprotein</keyword>
<dbReference type="PROSITE" id="PS50041">
    <property type="entry name" value="C_TYPE_LECTIN_2"/>
    <property type="match status" value="1"/>
</dbReference>
<dbReference type="GO" id="GO:0004888">
    <property type="term" value="F:transmembrane signaling receptor activity"/>
    <property type="evidence" value="ECO:0007669"/>
    <property type="project" value="InterPro"/>
</dbReference>
<dbReference type="PANTHER" id="PTHR14789:SF9">
    <property type="entry name" value="THROMBOMODULIN"/>
    <property type="match status" value="1"/>
</dbReference>
<evidence type="ECO:0000256" key="8">
    <source>
        <dbReference type="ARBA" id="ARBA00022692"/>
    </source>
</evidence>
<dbReference type="OrthoDB" id="4062651at2759"/>
<dbReference type="InterPro" id="IPR016187">
    <property type="entry name" value="CTDL_fold"/>
</dbReference>
<keyword evidence="4" id="KW-0964">Secreted</keyword>
<keyword evidence="9 21" id="KW-0732">Signal</keyword>
<keyword evidence="14 20" id="KW-0472">Membrane</keyword>
<comment type="subcellular location">
    <subcellularLocation>
        <location evidence="1">Membrane</location>
        <topology evidence="1">Single-pass type I membrane protein</topology>
    </subcellularLocation>
    <subcellularLocation>
        <location evidence="2">Secreted</location>
        <location evidence="2">Extracellular space</location>
        <location evidence="2">Extracellular matrix</location>
    </subcellularLocation>
</comment>
<evidence type="ECO:0000256" key="17">
    <source>
        <dbReference type="ARBA" id="ARBA00045242"/>
    </source>
</evidence>
<sequence>MESNSQTMKKHSAGILIALQLAVLAAGQQQSKMFCFTGSCYSVHEEATNFPTAKTACDAYGGHLMTMRSMPADFLRSLSGEIRKRSFWIGLYLPRGRCVDDLKKLRGFRWVTGGESTEFSNWKETPFTCEESCVSVSEEVRWQQRSCLEKADGFWCEYNYSRACNPQVLQNASFQYAGVPIKELMAVPLGTVGLLSTGYKYYCANRSSGNAEWLQAPWSCQHELGGCSSGCEMEGSQPKCICPEGQLLQENRVTCEIPDPCRGNPCEHICVPERDSYRCLCREGYTLDKGGSKCRDVDECKQGHVCHPSQACTNTPGSYRCDCRPGFELVDGKCEDVDECSSAPCEQECQNTAGGYQCSCFEGYARNAKGDCVVYCNSSQCPPECDPNFQDSCTCPNGYIIDEENGSYVCLDIDECDSQTYCDQLCSNTFGSYICSCTDGFQLHSDGFNCFPIDDEGSGFTTLPTVFTVTATPTANVTTVKVVILPSVLLGIIACVLVVTILVALLVICIVKRKRKQHASLNSKDDS</sequence>
<feature type="transmembrane region" description="Helical" evidence="20">
    <location>
        <begin position="488"/>
        <end position="511"/>
    </location>
</feature>
<dbReference type="InterPro" id="IPR009030">
    <property type="entry name" value="Growth_fac_rcpt_cys_sf"/>
</dbReference>
<evidence type="ECO:0000256" key="21">
    <source>
        <dbReference type="SAM" id="SignalP"/>
    </source>
</evidence>
<keyword evidence="25" id="KW-1185">Reference proteome</keyword>
<dbReference type="SUPFAM" id="SSF56436">
    <property type="entry name" value="C-type lectin-like"/>
    <property type="match status" value="1"/>
</dbReference>
<evidence type="ECO:0000313" key="25">
    <source>
        <dbReference type="Proteomes" id="UP000694620"/>
    </source>
</evidence>
<dbReference type="AlphaFoldDB" id="A0A8C4T0B7"/>
<evidence type="ECO:0000256" key="16">
    <source>
        <dbReference type="ARBA" id="ARBA00023180"/>
    </source>
</evidence>
<dbReference type="PROSITE" id="PS50026">
    <property type="entry name" value="EGF_3"/>
    <property type="match status" value="3"/>
</dbReference>
<evidence type="ECO:0000256" key="10">
    <source>
        <dbReference type="ARBA" id="ARBA00022734"/>
    </source>
</evidence>
<dbReference type="RefSeq" id="XP_028676398.1">
    <property type="nucleotide sequence ID" value="XM_028820565.2"/>
</dbReference>
<dbReference type="InterPro" id="IPR051505">
    <property type="entry name" value="C-type_lectin_domain"/>
</dbReference>
<reference evidence="24" key="2">
    <citation type="submission" date="2025-08" db="UniProtKB">
        <authorList>
            <consortium name="Ensembl"/>
        </authorList>
    </citation>
    <scope>IDENTIFICATION</scope>
</reference>
<evidence type="ECO:0000256" key="6">
    <source>
        <dbReference type="ARBA" id="ARBA00022536"/>
    </source>
</evidence>
<dbReference type="Gene3D" id="3.10.100.10">
    <property type="entry name" value="Mannose-Binding Protein A, subunit A"/>
    <property type="match status" value="1"/>
</dbReference>
<reference evidence="24" key="3">
    <citation type="submission" date="2025-09" db="UniProtKB">
        <authorList>
            <consortium name="Ensembl"/>
        </authorList>
    </citation>
    <scope>IDENTIFICATION</scope>
</reference>
<keyword evidence="11" id="KW-0677">Repeat</keyword>
<dbReference type="InterPro" id="IPR049883">
    <property type="entry name" value="NOTCH1_EGF-like"/>
</dbReference>
<dbReference type="CDD" id="cd00054">
    <property type="entry name" value="EGF_CA"/>
    <property type="match status" value="3"/>
</dbReference>
<dbReference type="SUPFAM" id="SSF57184">
    <property type="entry name" value="Growth factor receptor domain"/>
    <property type="match status" value="2"/>
</dbReference>
<keyword evidence="7" id="KW-0597">Phosphoprotein</keyword>
<feature type="domain" description="EGF-like" evidence="22">
    <location>
        <begin position="336"/>
        <end position="373"/>
    </location>
</feature>
<protein>
    <recommendedName>
        <fullName evidence="3">Thrombomodulin</fullName>
    </recommendedName>
</protein>
<dbReference type="PROSITE" id="PS00010">
    <property type="entry name" value="ASX_HYDROXYL"/>
    <property type="match status" value="2"/>
</dbReference>
<dbReference type="GeneID" id="114665906"/>
<dbReference type="InterPro" id="IPR015149">
    <property type="entry name" value="Tme5_EGF-like"/>
</dbReference>
<dbReference type="PROSITE" id="PS01187">
    <property type="entry name" value="EGF_CA"/>
    <property type="match status" value="2"/>
</dbReference>
<evidence type="ECO:0000256" key="18">
    <source>
        <dbReference type="ARBA" id="ARBA00046453"/>
    </source>
</evidence>
<dbReference type="GeneTree" id="ENSGT00940000156996"/>
<dbReference type="PRINTS" id="PR00907">
    <property type="entry name" value="THRMBOMODULN"/>
</dbReference>
<evidence type="ECO:0000259" key="22">
    <source>
        <dbReference type="PROSITE" id="PS50026"/>
    </source>
</evidence>
<feature type="domain" description="EGF-like" evidence="22">
    <location>
        <begin position="257"/>
        <end position="291"/>
    </location>
</feature>
<dbReference type="PANTHER" id="PTHR14789">
    <property type="entry name" value="CHONDROLECTIN VARIANT CHODLFDELTAE"/>
    <property type="match status" value="1"/>
</dbReference>
<feature type="chain" id="PRO_5034132705" description="Thrombomodulin" evidence="21">
    <location>
        <begin position="28"/>
        <end position="527"/>
    </location>
</feature>
<dbReference type="GO" id="GO:0005509">
    <property type="term" value="F:calcium ion binding"/>
    <property type="evidence" value="ECO:0007669"/>
    <property type="project" value="InterPro"/>
</dbReference>
<evidence type="ECO:0000256" key="20">
    <source>
        <dbReference type="SAM" id="Phobius"/>
    </source>
</evidence>
<dbReference type="Pfam" id="PF09064">
    <property type="entry name" value="EGF_Tme5"/>
    <property type="match status" value="1"/>
</dbReference>
<dbReference type="InterPro" id="IPR000742">
    <property type="entry name" value="EGF"/>
</dbReference>
<evidence type="ECO:0000256" key="3">
    <source>
        <dbReference type="ARBA" id="ARBA00019822"/>
    </source>
</evidence>
<dbReference type="InterPro" id="IPR016186">
    <property type="entry name" value="C-type_lectin-like/link_sf"/>
</dbReference>
<keyword evidence="10" id="KW-0430">Lectin</keyword>
<keyword evidence="12" id="KW-0654">Proteoglycan</keyword>